<name>A0A1H6VII3_9FIRM</name>
<dbReference type="RefSeq" id="WP_019552726.1">
    <property type="nucleotide sequence ID" value="NZ_FNZK01000002.1"/>
</dbReference>
<evidence type="ECO:0000313" key="3">
    <source>
        <dbReference type="Proteomes" id="UP000199662"/>
    </source>
</evidence>
<dbReference type="STRING" id="84035.SAMN05660742_102244"/>
<evidence type="ECO:0000256" key="1">
    <source>
        <dbReference type="SAM" id="SignalP"/>
    </source>
</evidence>
<feature type="signal peptide" evidence="1">
    <location>
        <begin position="1"/>
        <end position="20"/>
    </location>
</feature>
<reference evidence="2 3" key="1">
    <citation type="submission" date="2016-10" db="EMBL/GenBank/DDBJ databases">
        <authorList>
            <person name="de Groot N.N."/>
        </authorList>
    </citation>
    <scope>NUCLEOTIDE SEQUENCE [LARGE SCALE GENOMIC DNA]</scope>
    <source>
        <strain evidence="2 3">DSM 2179</strain>
    </source>
</reference>
<gene>
    <name evidence="2" type="ORF">SAMN05660742_102244</name>
</gene>
<keyword evidence="1" id="KW-0732">Signal</keyword>
<accession>A0A1H6VII3</accession>
<dbReference type="AlphaFoldDB" id="A0A1H6VII3"/>
<dbReference type="EMBL" id="FNZK01000002">
    <property type="protein sequence ID" value="SEJ00540.1"/>
    <property type="molecule type" value="Genomic_DNA"/>
</dbReference>
<dbReference type="Proteomes" id="UP000199662">
    <property type="component" value="Unassembled WGS sequence"/>
</dbReference>
<organism evidence="2 3">
    <name type="scientific">Propionispira arboris</name>
    <dbReference type="NCBI Taxonomy" id="84035"/>
    <lineage>
        <taxon>Bacteria</taxon>
        <taxon>Bacillati</taxon>
        <taxon>Bacillota</taxon>
        <taxon>Negativicutes</taxon>
        <taxon>Selenomonadales</taxon>
        <taxon>Selenomonadaceae</taxon>
        <taxon>Propionispira</taxon>
    </lineage>
</organism>
<proteinExistence type="predicted"/>
<evidence type="ECO:0008006" key="4">
    <source>
        <dbReference type="Google" id="ProtNLM"/>
    </source>
</evidence>
<sequence length="66" mass="7001">MMKNKSTKIVSLALCSLMFAGLFGGISEAHHRYHEDQSQEDTHSQGEVNTAGIVGAVVGALIAKNT</sequence>
<protein>
    <recommendedName>
        <fullName evidence="4">Glycine zipper 2TM domain-containing protein</fullName>
    </recommendedName>
</protein>
<evidence type="ECO:0000313" key="2">
    <source>
        <dbReference type="EMBL" id="SEJ00540.1"/>
    </source>
</evidence>
<keyword evidence="3" id="KW-1185">Reference proteome</keyword>
<feature type="chain" id="PRO_5038948277" description="Glycine zipper 2TM domain-containing protein" evidence="1">
    <location>
        <begin position="21"/>
        <end position="66"/>
    </location>
</feature>